<dbReference type="AlphaFoldDB" id="A0A812U3J5"/>
<name>A0A812U3J5_9DINO</name>
<keyword evidence="2" id="KW-1185">Reference proteome</keyword>
<reference evidence="1" key="1">
    <citation type="submission" date="2021-02" db="EMBL/GenBank/DDBJ databases">
        <authorList>
            <person name="Dougan E. K."/>
            <person name="Rhodes N."/>
            <person name="Thang M."/>
            <person name="Chan C."/>
        </authorList>
    </citation>
    <scope>NUCLEOTIDE SEQUENCE</scope>
</reference>
<dbReference type="EMBL" id="CAJNDS010002630">
    <property type="protein sequence ID" value="CAE7550076.1"/>
    <property type="molecule type" value="Genomic_DNA"/>
</dbReference>
<gene>
    <name evidence="1" type="ORF">SNAT2548_LOCUS30887</name>
</gene>
<evidence type="ECO:0000313" key="1">
    <source>
        <dbReference type="EMBL" id="CAE7550076.1"/>
    </source>
</evidence>
<dbReference type="OrthoDB" id="408548at2759"/>
<sequence>MIPSEQDDELLSGAVPQVEDWLLAWVESQASFRQAAQALTASRWLASARRPEVKAKAMQNMLQTMAEAVRLRHRECLRKACCVSLMLDDKKHWRLIRFKCSFRKEDGKVGTQRGVLWVENMASVELDIERLQDDYGERVCRSVKRCLEKFCGEDRELLRHIIEHTHSMFGDGALQKSLSMLRVGLPHLHLVAKDTAHTIRIATGDPVKRDALLGEQWEQLMAAGGLVHTVLSSAKLQHALMACQKHLRTPNGMQTILRQIGHSDVRYESAAAAHRQYTNLQSAIALLLALRSQDPRLKKEDRSQAVAWLEAMGPASAVQAGLLDDWSAEALKLVRVNDVSDADPSLLRRHLDAYLDRLHVLFDQGRILLDAENNMETNIARSISNAREAPPIYYGHKIKYLWQEDVGAEEAVLALHHMREAARATKARLAAEYDESLLCDFEAFDLKRWHWCLRRATESQRLGVVNLTRRYKKLCKAFRLPVHLAEQECSNEIVSAAQHLVRSNPAAFQDDFAFDNRELWATFSNTEGVGAGFRFLPRVLEWYLSIEHVTSSVERGLGDVRRVADSHCGISELPLSDLSLLLIDGPRLKEDVVNMEDGVAKLTDWSRDWATLWVAKYGRRFCAYTRRHGPEPIWAKKKIETDTSIKESQDAARDSLCNLRNHEARQSKPILSLPRASIVEPVQVSKKTADFNKTTERRRLESRKFKEDCIQQNEPVLPDVLDAQLLQSTTTTCRKKFDNFSLVMDTSLPTVDLARAMQCKALLVVEDVRKVHCASEPALAFAVAVAGLSICPASAFRENKPAEIIEHIPASAKDTSIKIAEGALSQPSLKICTVAADLKLIRLLEPTEQVGHDTYEIRTSKDFTRVAMSLLNVRREPGVALPGRHFSMNSCVPSKKQAMRSRLQALFQ</sequence>
<protein>
    <submittedName>
        <fullName evidence="1">Uncharacterized protein</fullName>
    </submittedName>
</protein>
<proteinExistence type="predicted"/>
<comment type="caution">
    <text evidence="1">The sequence shown here is derived from an EMBL/GenBank/DDBJ whole genome shotgun (WGS) entry which is preliminary data.</text>
</comment>
<organism evidence="1 2">
    <name type="scientific">Symbiodinium natans</name>
    <dbReference type="NCBI Taxonomy" id="878477"/>
    <lineage>
        <taxon>Eukaryota</taxon>
        <taxon>Sar</taxon>
        <taxon>Alveolata</taxon>
        <taxon>Dinophyceae</taxon>
        <taxon>Suessiales</taxon>
        <taxon>Symbiodiniaceae</taxon>
        <taxon>Symbiodinium</taxon>
    </lineage>
</organism>
<accession>A0A812U3J5</accession>
<evidence type="ECO:0000313" key="2">
    <source>
        <dbReference type="Proteomes" id="UP000604046"/>
    </source>
</evidence>
<dbReference type="Proteomes" id="UP000604046">
    <property type="component" value="Unassembled WGS sequence"/>
</dbReference>